<feature type="compositionally biased region" description="Basic and acidic residues" evidence="1">
    <location>
        <begin position="26"/>
        <end position="39"/>
    </location>
</feature>
<sequence>LVHEVILSDDFDRSHFTGFNAQTQMRRFDRSENPPDGHNTDVQQGGWQESSVETSVPTREQNPDGNAQTFTVSGLFHRSLTDAIRVVFSGAAAKSFHFSP</sequence>
<keyword evidence="3" id="KW-1185">Reference proteome</keyword>
<comment type="caution">
    <text evidence="2">The sequence shown here is derived from an EMBL/GenBank/DDBJ whole genome shotgun (WGS) entry which is preliminary data.</text>
</comment>
<evidence type="ECO:0000313" key="3">
    <source>
        <dbReference type="Proteomes" id="UP001194468"/>
    </source>
</evidence>
<reference evidence="2" key="1">
    <citation type="submission" date="2019-10" db="EMBL/GenBank/DDBJ databases">
        <authorList>
            <consortium name="DOE Joint Genome Institute"/>
            <person name="Kuo A."/>
            <person name="Miyauchi S."/>
            <person name="Kiss E."/>
            <person name="Drula E."/>
            <person name="Kohler A."/>
            <person name="Sanchez-Garcia M."/>
            <person name="Andreopoulos B."/>
            <person name="Barry K.W."/>
            <person name="Bonito G."/>
            <person name="Buee M."/>
            <person name="Carver A."/>
            <person name="Chen C."/>
            <person name="Cichocki N."/>
            <person name="Clum A."/>
            <person name="Culley D."/>
            <person name="Crous P.W."/>
            <person name="Fauchery L."/>
            <person name="Girlanda M."/>
            <person name="Hayes R."/>
            <person name="Keri Z."/>
            <person name="LaButti K."/>
            <person name="Lipzen A."/>
            <person name="Lombard V."/>
            <person name="Magnuson J."/>
            <person name="Maillard F."/>
            <person name="Morin E."/>
            <person name="Murat C."/>
            <person name="Nolan M."/>
            <person name="Ohm R."/>
            <person name="Pangilinan J."/>
            <person name="Pereira M."/>
            <person name="Perotto S."/>
            <person name="Peter M."/>
            <person name="Riley R."/>
            <person name="Sitrit Y."/>
            <person name="Stielow B."/>
            <person name="Szollosi G."/>
            <person name="Zifcakova L."/>
            <person name="Stursova M."/>
            <person name="Spatafora J.W."/>
            <person name="Tedersoo L."/>
            <person name="Vaario L.-M."/>
            <person name="Yamada A."/>
            <person name="Yan M."/>
            <person name="Wang P."/>
            <person name="Xu J."/>
            <person name="Bruns T."/>
            <person name="Baldrian P."/>
            <person name="Vilgalys R."/>
            <person name="Henrissat B."/>
            <person name="Grigoriev I.V."/>
            <person name="Hibbett D."/>
            <person name="Nagy L.G."/>
            <person name="Martin F.M."/>
        </authorList>
    </citation>
    <scope>NUCLEOTIDE SEQUENCE</scope>
    <source>
        <strain evidence="2">BED1</strain>
    </source>
</reference>
<feature type="region of interest" description="Disordered" evidence="1">
    <location>
        <begin position="22"/>
        <end position="69"/>
    </location>
</feature>
<accession>A0AAD4BFI7</accession>
<evidence type="ECO:0000256" key="1">
    <source>
        <dbReference type="SAM" id="MobiDB-lite"/>
    </source>
</evidence>
<proteinExistence type="predicted"/>
<evidence type="ECO:0000313" key="2">
    <source>
        <dbReference type="EMBL" id="KAF8426124.1"/>
    </source>
</evidence>
<dbReference type="Proteomes" id="UP001194468">
    <property type="component" value="Unassembled WGS sequence"/>
</dbReference>
<dbReference type="AlphaFoldDB" id="A0AAD4BFI7"/>
<name>A0AAD4BFI7_BOLED</name>
<dbReference type="EMBL" id="WHUW01000089">
    <property type="protein sequence ID" value="KAF8426124.1"/>
    <property type="molecule type" value="Genomic_DNA"/>
</dbReference>
<gene>
    <name evidence="2" type="ORF">L210DRAFT_792794</name>
</gene>
<protein>
    <submittedName>
        <fullName evidence="2">Uncharacterized protein</fullName>
    </submittedName>
</protein>
<organism evidence="2 3">
    <name type="scientific">Boletus edulis BED1</name>
    <dbReference type="NCBI Taxonomy" id="1328754"/>
    <lineage>
        <taxon>Eukaryota</taxon>
        <taxon>Fungi</taxon>
        <taxon>Dikarya</taxon>
        <taxon>Basidiomycota</taxon>
        <taxon>Agaricomycotina</taxon>
        <taxon>Agaricomycetes</taxon>
        <taxon>Agaricomycetidae</taxon>
        <taxon>Boletales</taxon>
        <taxon>Boletineae</taxon>
        <taxon>Boletaceae</taxon>
        <taxon>Boletoideae</taxon>
        <taxon>Boletus</taxon>
    </lineage>
</organism>
<feature type="compositionally biased region" description="Polar residues" evidence="1">
    <location>
        <begin position="40"/>
        <end position="69"/>
    </location>
</feature>
<feature type="non-terminal residue" evidence="2">
    <location>
        <position position="100"/>
    </location>
</feature>
<reference evidence="2" key="2">
    <citation type="journal article" date="2020" name="Nat. Commun.">
        <title>Large-scale genome sequencing of mycorrhizal fungi provides insights into the early evolution of symbiotic traits.</title>
        <authorList>
            <person name="Miyauchi S."/>
            <person name="Kiss E."/>
            <person name="Kuo A."/>
            <person name="Drula E."/>
            <person name="Kohler A."/>
            <person name="Sanchez-Garcia M."/>
            <person name="Morin E."/>
            <person name="Andreopoulos B."/>
            <person name="Barry K.W."/>
            <person name="Bonito G."/>
            <person name="Buee M."/>
            <person name="Carver A."/>
            <person name="Chen C."/>
            <person name="Cichocki N."/>
            <person name="Clum A."/>
            <person name="Culley D."/>
            <person name="Crous P.W."/>
            <person name="Fauchery L."/>
            <person name="Girlanda M."/>
            <person name="Hayes R.D."/>
            <person name="Keri Z."/>
            <person name="LaButti K."/>
            <person name="Lipzen A."/>
            <person name="Lombard V."/>
            <person name="Magnuson J."/>
            <person name="Maillard F."/>
            <person name="Murat C."/>
            <person name="Nolan M."/>
            <person name="Ohm R.A."/>
            <person name="Pangilinan J."/>
            <person name="Pereira M.F."/>
            <person name="Perotto S."/>
            <person name="Peter M."/>
            <person name="Pfister S."/>
            <person name="Riley R."/>
            <person name="Sitrit Y."/>
            <person name="Stielow J.B."/>
            <person name="Szollosi G."/>
            <person name="Zifcakova L."/>
            <person name="Stursova M."/>
            <person name="Spatafora J.W."/>
            <person name="Tedersoo L."/>
            <person name="Vaario L.M."/>
            <person name="Yamada A."/>
            <person name="Yan M."/>
            <person name="Wang P."/>
            <person name="Xu J."/>
            <person name="Bruns T."/>
            <person name="Baldrian P."/>
            <person name="Vilgalys R."/>
            <person name="Dunand C."/>
            <person name="Henrissat B."/>
            <person name="Grigoriev I.V."/>
            <person name="Hibbett D."/>
            <person name="Nagy L.G."/>
            <person name="Martin F.M."/>
        </authorList>
    </citation>
    <scope>NUCLEOTIDE SEQUENCE</scope>
    <source>
        <strain evidence="2">BED1</strain>
    </source>
</reference>
<feature type="non-terminal residue" evidence="2">
    <location>
        <position position="1"/>
    </location>
</feature>